<dbReference type="PANTHER" id="PTHR36529:SF1">
    <property type="entry name" value="GLYCOSYLTRANSFERASE"/>
    <property type="match status" value="1"/>
</dbReference>
<evidence type="ECO:0008006" key="3">
    <source>
        <dbReference type="Google" id="ProtNLM"/>
    </source>
</evidence>
<accession>A0A2T0VB62</accession>
<gene>
    <name evidence="1" type="ORF">B0I08_107203</name>
</gene>
<dbReference type="PANTHER" id="PTHR36529">
    <property type="entry name" value="SLL1095 PROTEIN"/>
    <property type="match status" value="1"/>
</dbReference>
<dbReference type="Pfam" id="PF09837">
    <property type="entry name" value="DUF2064"/>
    <property type="match status" value="1"/>
</dbReference>
<dbReference type="Proteomes" id="UP000237983">
    <property type="component" value="Unassembled WGS sequence"/>
</dbReference>
<dbReference type="OrthoDB" id="9798250at2"/>
<organism evidence="1 2">
    <name type="scientific">Glaciihabitans tibetensis</name>
    <dbReference type="NCBI Taxonomy" id="1266600"/>
    <lineage>
        <taxon>Bacteria</taxon>
        <taxon>Bacillati</taxon>
        <taxon>Actinomycetota</taxon>
        <taxon>Actinomycetes</taxon>
        <taxon>Micrococcales</taxon>
        <taxon>Microbacteriaceae</taxon>
        <taxon>Glaciihabitans</taxon>
    </lineage>
</organism>
<reference evidence="1 2" key="1">
    <citation type="submission" date="2018-03" db="EMBL/GenBank/DDBJ databases">
        <title>Genomic Encyclopedia of Type Strains, Phase III (KMG-III): the genomes of soil and plant-associated and newly described type strains.</title>
        <authorList>
            <person name="Whitman W."/>
        </authorList>
    </citation>
    <scope>NUCLEOTIDE SEQUENCE [LARGE SCALE GENOMIC DNA]</scope>
    <source>
        <strain evidence="1 2">CGMCC 1.12484</strain>
    </source>
</reference>
<dbReference type="InterPro" id="IPR018641">
    <property type="entry name" value="Trfase_1_rSAM/seldom-assoc"/>
</dbReference>
<sequence>MTTLVLIAKETLPGKVKTRLTPALTPEQAAELAAACIGDTLAATATLPATRRILAFDGTRVPAGAETFEVLHQVGGTLDQRLGAIFDEVDGPLVLIGMDTPQLDHDDLAPAFDSWPEGVDAWFGPATDGGFWALGMNALSVDQLRGTTRGDLIRGVPMSQDDTGRRQLERLVNAGLNVTMLPELTDVDTIADAHEVAEIAPHGSFAATLAGFRQLTAAGPARFSR</sequence>
<evidence type="ECO:0000313" key="1">
    <source>
        <dbReference type="EMBL" id="PRY67307.1"/>
    </source>
</evidence>
<dbReference type="Gene3D" id="3.90.550.10">
    <property type="entry name" value="Spore Coat Polysaccharide Biosynthesis Protein SpsA, Chain A"/>
    <property type="match status" value="1"/>
</dbReference>
<keyword evidence="2" id="KW-1185">Reference proteome</keyword>
<comment type="caution">
    <text evidence="1">The sequence shown here is derived from an EMBL/GenBank/DDBJ whole genome shotgun (WGS) entry which is preliminary data.</text>
</comment>
<proteinExistence type="predicted"/>
<dbReference type="EMBL" id="PVTL01000007">
    <property type="protein sequence ID" value="PRY67307.1"/>
    <property type="molecule type" value="Genomic_DNA"/>
</dbReference>
<dbReference type="AlphaFoldDB" id="A0A2T0VB62"/>
<evidence type="ECO:0000313" key="2">
    <source>
        <dbReference type="Proteomes" id="UP000237983"/>
    </source>
</evidence>
<dbReference type="InterPro" id="IPR029044">
    <property type="entry name" value="Nucleotide-diphossugar_trans"/>
</dbReference>
<name>A0A2T0VB62_9MICO</name>
<dbReference type="RefSeq" id="WP_106213899.1">
    <property type="nucleotide sequence ID" value="NZ_PVTL01000007.1"/>
</dbReference>
<protein>
    <recommendedName>
        <fullName evidence="3">Glycosyltransferase A (GT-A) superfamily protein (DUF2064 family)</fullName>
    </recommendedName>
</protein>
<dbReference type="SUPFAM" id="SSF53448">
    <property type="entry name" value="Nucleotide-diphospho-sugar transferases"/>
    <property type="match status" value="1"/>
</dbReference>